<dbReference type="EMBL" id="CP066744">
    <property type="protein sequence ID" value="QQK08586.1"/>
    <property type="molecule type" value="Genomic_DNA"/>
</dbReference>
<sequence>MIFKLFLIFFKIGSFSIGGGYAIMPLIQEQVVNQQHWITEKTFTDIITISQMTPGPLVVNSSTFVGMQISGPIGAIVATFGSIIGGIIISIVLYNFFAKYKSSQYVFQVLNSLKASSLGLIMSAGFTMLLLAFFNNSDFRAISSIENIDVIAVLIAVISLFIIRKFKISPIIMMIITGFVGLLVYA</sequence>
<name>A0AC61MSQ0_9FIRM</name>
<reference evidence="1 2" key="1">
    <citation type="journal article" date="2022" name="Int. J. Syst. Evol. Microbiol.">
        <title>Miniphocaeibacter halophilus sp. nov., an ammonium-tolerant acetate-producing bacterium isolated from a biogas system.</title>
        <authorList>
            <person name="Schnurer A."/>
            <person name="Singh A."/>
            <person name="Bi S."/>
            <person name="Qiao W."/>
            <person name="Westerholm M."/>
        </authorList>
    </citation>
    <scope>NUCLEOTIDE SEQUENCE [LARGE SCALE GENOMIC DNA]</scope>
    <source>
        <strain evidence="1 2">AMB_01</strain>
    </source>
</reference>
<accession>A0AC61MSQ0</accession>
<dbReference type="Proteomes" id="UP000595814">
    <property type="component" value="Chromosome"/>
</dbReference>
<proteinExistence type="predicted"/>
<protein>
    <submittedName>
        <fullName evidence="1">Chromate transporter</fullName>
    </submittedName>
</protein>
<evidence type="ECO:0000313" key="2">
    <source>
        <dbReference type="Proteomes" id="UP000595814"/>
    </source>
</evidence>
<organism evidence="1 2">
    <name type="scientific">Miniphocaeibacter halophilus</name>
    <dbReference type="NCBI Taxonomy" id="2931922"/>
    <lineage>
        <taxon>Bacteria</taxon>
        <taxon>Bacillati</taxon>
        <taxon>Bacillota</taxon>
        <taxon>Tissierellia</taxon>
        <taxon>Tissierellales</taxon>
        <taxon>Peptoniphilaceae</taxon>
        <taxon>Miniphocaeibacter</taxon>
    </lineage>
</organism>
<evidence type="ECO:0000313" key="1">
    <source>
        <dbReference type="EMBL" id="QQK08586.1"/>
    </source>
</evidence>
<gene>
    <name evidence="1" type="ORF">JFY71_03335</name>
</gene>
<keyword evidence="2" id="KW-1185">Reference proteome</keyword>